<sequence>MATRLFGDPALINFYGDMIEKEKVCRTRWFEKNPQRIQSAITLNREVKNYSATDVQRCRIDGSMGILAKYHNTSFQTRYKLPPRDIDLVKLDNIKESVPCMKPVPEEIKKLLHTDQRTIYLKRRYTEPPVKRYNFIECTSWLHGWQIDPSNLKGSAYGRRYSYVKGLGPQADPPHYRDCKDISNLCI</sequence>
<organism evidence="2 3">
    <name type="scientific">Spodoptera frugiperda</name>
    <name type="common">Fall armyworm</name>
    <dbReference type="NCBI Taxonomy" id="7108"/>
    <lineage>
        <taxon>Eukaryota</taxon>
        <taxon>Metazoa</taxon>
        <taxon>Ecdysozoa</taxon>
        <taxon>Arthropoda</taxon>
        <taxon>Hexapoda</taxon>
        <taxon>Insecta</taxon>
        <taxon>Pterygota</taxon>
        <taxon>Neoptera</taxon>
        <taxon>Endopterygota</taxon>
        <taxon>Lepidoptera</taxon>
        <taxon>Glossata</taxon>
        <taxon>Ditrysia</taxon>
        <taxon>Noctuoidea</taxon>
        <taxon>Noctuidae</taxon>
        <taxon>Amphipyrinae</taxon>
        <taxon>Spodoptera</taxon>
    </lineage>
</organism>
<dbReference type="GeneID" id="126913074"/>
<dbReference type="Proteomes" id="UP000829999">
    <property type="component" value="Chromosome 3"/>
</dbReference>
<keyword evidence="2" id="KW-1185">Reference proteome</keyword>
<reference evidence="3" key="1">
    <citation type="submission" date="2025-08" db="UniProtKB">
        <authorList>
            <consortium name="RefSeq"/>
        </authorList>
    </citation>
    <scope>IDENTIFICATION</scope>
    <source>
        <tissue evidence="3">Whole larval tissue</tissue>
    </source>
</reference>
<proteinExistence type="predicted"/>
<dbReference type="PANTHER" id="PTHR35826:SF1">
    <property type="entry name" value="PROTEIN ATP6V1FNB-LIKE"/>
    <property type="match status" value="1"/>
</dbReference>
<dbReference type="InterPro" id="IPR054323">
    <property type="entry name" value="SPMIP1_C"/>
</dbReference>
<dbReference type="OrthoDB" id="410807at2759"/>
<evidence type="ECO:0000313" key="3">
    <source>
        <dbReference type="RefSeq" id="XP_050563787.1"/>
    </source>
</evidence>
<accession>A0A9R0ED49</accession>
<dbReference type="Pfam" id="PF22589">
    <property type="entry name" value="SPMIP1"/>
    <property type="match status" value="1"/>
</dbReference>
<evidence type="ECO:0000313" key="2">
    <source>
        <dbReference type="Proteomes" id="UP000829999"/>
    </source>
</evidence>
<dbReference type="AlphaFoldDB" id="A0A9R0ED49"/>
<feature type="domain" description="Sperm microtubule inner protein 1 C-terminal" evidence="1">
    <location>
        <begin position="82"/>
        <end position="160"/>
    </location>
</feature>
<name>A0A9R0ED49_SPOFR</name>
<protein>
    <submittedName>
        <fullName evidence="3">Uncharacterized protein LOC126913074</fullName>
    </submittedName>
</protein>
<gene>
    <name evidence="3" type="primary">LOC126913074</name>
</gene>
<dbReference type="RefSeq" id="XP_050563787.1">
    <property type="nucleotide sequence ID" value="XM_050707830.1"/>
</dbReference>
<evidence type="ECO:0000259" key="1">
    <source>
        <dbReference type="Pfam" id="PF22589"/>
    </source>
</evidence>
<dbReference type="PANTHER" id="PTHR35826">
    <property type="entry name" value="PROTEIN ATP6V1FNB-LIKE"/>
    <property type="match status" value="1"/>
</dbReference>